<dbReference type="Proteomes" id="UP000664628">
    <property type="component" value="Unassembled WGS sequence"/>
</dbReference>
<dbReference type="EMBL" id="JAFMYW010000021">
    <property type="protein sequence ID" value="MBO0953145.1"/>
    <property type="molecule type" value="Genomic_DNA"/>
</dbReference>
<accession>A0ABS3JT04</accession>
<comment type="caution">
    <text evidence="1">The sequence shown here is derived from an EMBL/GenBank/DDBJ whole genome shotgun (WGS) entry which is preliminary data.</text>
</comment>
<organism evidence="1 2">
    <name type="scientific">Fibrella forsythiae</name>
    <dbReference type="NCBI Taxonomy" id="2817061"/>
    <lineage>
        <taxon>Bacteria</taxon>
        <taxon>Pseudomonadati</taxon>
        <taxon>Bacteroidota</taxon>
        <taxon>Cytophagia</taxon>
        <taxon>Cytophagales</taxon>
        <taxon>Spirosomataceae</taxon>
        <taxon>Fibrella</taxon>
    </lineage>
</organism>
<proteinExistence type="predicted"/>
<reference evidence="1 2" key="1">
    <citation type="submission" date="2021-03" db="EMBL/GenBank/DDBJ databases">
        <title>Fibrella sp. HMF5405 genome sequencing and assembly.</title>
        <authorList>
            <person name="Kang H."/>
            <person name="Kim H."/>
            <person name="Bae S."/>
            <person name="Joh K."/>
        </authorList>
    </citation>
    <scope>NUCLEOTIDE SEQUENCE [LARGE SCALE GENOMIC DNA]</scope>
    <source>
        <strain evidence="1 2">HMF5405</strain>
    </source>
</reference>
<gene>
    <name evidence="1" type="ORF">J2I46_31525</name>
</gene>
<dbReference type="RefSeq" id="WP_207333097.1">
    <property type="nucleotide sequence ID" value="NZ_JAFMYW010000021.1"/>
</dbReference>
<keyword evidence="2" id="KW-1185">Reference proteome</keyword>
<evidence type="ECO:0000313" key="2">
    <source>
        <dbReference type="Proteomes" id="UP000664628"/>
    </source>
</evidence>
<name>A0ABS3JT04_9BACT</name>
<evidence type="ECO:0000313" key="1">
    <source>
        <dbReference type="EMBL" id="MBO0953145.1"/>
    </source>
</evidence>
<sequence>MEHVFQLIQSYFNFRAAVLRSADLESMSNAEFSRLTGLSSNTKYIRLNHPDLWQPAEIYVLAKKTGLWEGGVRKLDLLAELITQLPLPQQRIVLRAGSLTGQRLAVRRQDPNSWQAQELAKLQAWYRTNTIRSSELLKT</sequence>
<protein>
    <submittedName>
        <fullName evidence="1">Uncharacterized protein</fullName>
    </submittedName>
</protein>